<dbReference type="PANTHER" id="PTHR16128:SF5">
    <property type="entry name" value="FAD_NAD(P)-BINDING OXIDOREDUCTASE FAMILY PROTEIN"/>
    <property type="match status" value="1"/>
</dbReference>
<dbReference type="EMBL" id="CP103416">
    <property type="protein sequence ID" value="UVW34859.1"/>
    <property type="molecule type" value="Genomic_DNA"/>
</dbReference>
<protein>
    <submittedName>
        <fullName evidence="2">FAD-dependent oxidoreductase</fullName>
    </submittedName>
</protein>
<dbReference type="Pfam" id="PF13450">
    <property type="entry name" value="NAD_binding_8"/>
    <property type="match status" value="1"/>
</dbReference>
<evidence type="ECO:0000313" key="3">
    <source>
        <dbReference type="Proteomes" id="UP001059934"/>
    </source>
</evidence>
<dbReference type="InterPro" id="IPR036188">
    <property type="entry name" value="FAD/NAD-bd_sf"/>
</dbReference>
<dbReference type="Gene3D" id="3.90.660.10">
    <property type="match status" value="1"/>
</dbReference>
<feature type="domain" description="Amine oxidase" evidence="1">
    <location>
        <begin position="111"/>
        <end position="334"/>
    </location>
</feature>
<keyword evidence="3" id="KW-1185">Reference proteome</keyword>
<dbReference type="PANTHER" id="PTHR16128">
    <property type="entry name" value="FAD/NAD(P)-BINDING OXIDOREDUCTASE FAMILY PROTEIN"/>
    <property type="match status" value="1"/>
</dbReference>
<sequence length="339" mass="35859">MTSSTDRNSPVIWDVLIIGAGLAGLSAANDLLQAGLKVLVVDKGRGLGGRLAGRRIGDATFDHGAQFMTARDSRFKASIAEWIDAGVAEEWYSSYPGHANGHPRYRGVPTMTAVAKYLATDINVLRTTRVDSITQESAQDNQLWSAALDNGDTISAKALLITSPVPQTIELLTSGNIAVPADKQARLDRIDYEACIAVMAVLDGPTAIPAPGASAFEEGPIGWISDNLQKGVSKIPAVTIHGSGDFSAEHYEDDKMQTGQRLIDAAAPYLGNAKVTEYQVHGWRYSKPSVVDPEACMLLSESTDLPPLALAGDAFNGPRFEGAVLSGWAAAKSLIAALA</sequence>
<dbReference type="SUPFAM" id="SSF51905">
    <property type="entry name" value="FAD/NAD(P)-binding domain"/>
    <property type="match status" value="1"/>
</dbReference>
<organism evidence="2 3">
    <name type="scientific">SAR92 clade bacterium H455</name>
    <dbReference type="NCBI Taxonomy" id="2974818"/>
    <lineage>
        <taxon>Bacteria</taxon>
        <taxon>Pseudomonadati</taxon>
        <taxon>Pseudomonadota</taxon>
        <taxon>Gammaproteobacteria</taxon>
        <taxon>Cellvibrionales</taxon>
        <taxon>Porticoccaceae</taxon>
        <taxon>SAR92 clade</taxon>
    </lineage>
</organism>
<reference evidence="2" key="1">
    <citation type="submission" date="2022-08" db="EMBL/GenBank/DDBJ databases">
        <title>Catabolic pathway analysis in culturable SAR92 clade bacteria reveals their overlooked roles in DMSP degradation in coastal seas.</title>
        <authorList>
            <person name="He X."/>
            <person name="Zhang X."/>
            <person name="Zhang Y."/>
        </authorList>
    </citation>
    <scope>NUCLEOTIDE SEQUENCE</scope>
    <source>
        <strain evidence="2">H455</strain>
    </source>
</reference>
<accession>A0ABY5TRU2</accession>
<name>A0ABY5TRU2_9GAMM</name>
<dbReference type="Gene3D" id="3.50.50.60">
    <property type="entry name" value="FAD/NAD(P)-binding domain"/>
    <property type="match status" value="1"/>
</dbReference>
<proteinExistence type="predicted"/>
<evidence type="ECO:0000259" key="1">
    <source>
        <dbReference type="Pfam" id="PF01593"/>
    </source>
</evidence>
<dbReference type="Pfam" id="PF01593">
    <property type="entry name" value="Amino_oxidase"/>
    <property type="match status" value="1"/>
</dbReference>
<dbReference type="InterPro" id="IPR002937">
    <property type="entry name" value="Amino_oxidase"/>
</dbReference>
<evidence type="ECO:0000313" key="2">
    <source>
        <dbReference type="EMBL" id="UVW34859.1"/>
    </source>
</evidence>
<dbReference type="Proteomes" id="UP001059934">
    <property type="component" value="Chromosome"/>
</dbReference>
<gene>
    <name evidence="2" type="ORF">NYF23_12715</name>
</gene>